<evidence type="ECO:0008006" key="4">
    <source>
        <dbReference type="Google" id="ProtNLM"/>
    </source>
</evidence>
<evidence type="ECO:0000313" key="2">
    <source>
        <dbReference type="EMBL" id="MBE9666218.1"/>
    </source>
</evidence>
<gene>
    <name evidence="2" type="ORF">IRJ18_07580</name>
</gene>
<proteinExistence type="predicted"/>
<evidence type="ECO:0000256" key="1">
    <source>
        <dbReference type="SAM" id="Phobius"/>
    </source>
</evidence>
<feature type="transmembrane region" description="Helical" evidence="1">
    <location>
        <begin position="32"/>
        <end position="51"/>
    </location>
</feature>
<keyword evidence="1" id="KW-0812">Transmembrane</keyword>
<dbReference type="EMBL" id="JADFFM010000001">
    <property type="protein sequence ID" value="MBE9666218.1"/>
    <property type="molecule type" value="Genomic_DNA"/>
</dbReference>
<dbReference type="Proteomes" id="UP000632774">
    <property type="component" value="Unassembled WGS sequence"/>
</dbReference>
<keyword evidence="1" id="KW-1133">Transmembrane helix</keyword>
<comment type="caution">
    <text evidence="2">The sequence shown here is derived from an EMBL/GenBank/DDBJ whole genome shotgun (WGS) entry which is preliminary data.</text>
</comment>
<name>A0ABR9XFN7_9SPHI</name>
<evidence type="ECO:0000313" key="3">
    <source>
        <dbReference type="Proteomes" id="UP000632774"/>
    </source>
</evidence>
<accession>A0ABR9XFN7</accession>
<feature type="transmembrane region" description="Helical" evidence="1">
    <location>
        <begin position="7"/>
        <end position="26"/>
    </location>
</feature>
<reference evidence="2 3" key="1">
    <citation type="submission" date="2020-10" db="EMBL/GenBank/DDBJ databases">
        <title>Mucilaginibacter mali sp. nov., isolated from rhizosphere soil of apple orchard.</title>
        <authorList>
            <person name="Lee J.-S."/>
            <person name="Kim H.S."/>
            <person name="Kim J.-S."/>
        </authorList>
    </citation>
    <scope>NUCLEOTIDE SEQUENCE [LARGE SCALE GENOMIC DNA]</scope>
    <source>
        <strain evidence="2 3">KCTC 23157</strain>
    </source>
</reference>
<sequence>MNNKFYYVYLIAGSIALILFIYQLFMMHSTGYNLWNMSGDIFLTIVLYYLAFKTYHEKKDKELM</sequence>
<protein>
    <recommendedName>
        <fullName evidence="4">Bacteriocin immunity protein</fullName>
    </recommendedName>
</protein>
<dbReference type="RefSeq" id="WP_194105588.1">
    <property type="nucleotide sequence ID" value="NZ_JADFFM010000001.1"/>
</dbReference>
<organism evidence="2 3">
    <name type="scientific">Mucilaginibacter boryungensis</name>
    <dbReference type="NCBI Taxonomy" id="768480"/>
    <lineage>
        <taxon>Bacteria</taxon>
        <taxon>Pseudomonadati</taxon>
        <taxon>Bacteroidota</taxon>
        <taxon>Sphingobacteriia</taxon>
        <taxon>Sphingobacteriales</taxon>
        <taxon>Sphingobacteriaceae</taxon>
        <taxon>Mucilaginibacter</taxon>
    </lineage>
</organism>
<keyword evidence="1" id="KW-0472">Membrane</keyword>
<keyword evidence="3" id="KW-1185">Reference proteome</keyword>